<name>J0AH93_HELPX</name>
<proteinExistence type="predicted"/>
<reference evidence="1 2" key="1">
    <citation type="journal article" date="2013" name="Pathog. Dis.">
        <title>Genome sequences of 65 Helicobacter pylori strains isolated from asymptomatic individuals and patients with gastric cancer, peptic ulcer disease, or gastritis.</title>
        <authorList>
            <person name="Blanchard T.G."/>
            <person name="Czinn S.J."/>
            <person name="Correa P."/>
            <person name="Nakazawa T."/>
            <person name="Keelan M."/>
            <person name="Morningstar L."/>
            <person name="Santana-Cruz I."/>
            <person name="Maroo A."/>
            <person name="McCracken C."/>
            <person name="Shefchek K."/>
            <person name="Daugherty S."/>
            <person name="Song Y."/>
            <person name="Fraser C.M."/>
            <person name="Fricke W.F."/>
        </authorList>
    </citation>
    <scope>NUCLEOTIDE SEQUENCE [LARGE SCALE GENOMIC DNA]</scope>
    <source>
        <strain evidence="1 2">Hp H-24</strain>
    </source>
</reference>
<gene>
    <name evidence="1" type="ORF">HPHPH24_1518</name>
</gene>
<dbReference type="EMBL" id="AKOG01000008">
    <property type="protein sequence ID" value="EJB48953.1"/>
    <property type="molecule type" value="Genomic_DNA"/>
</dbReference>
<evidence type="ECO:0000313" key="2">
    <source>
        <dbReference type="Proteomes" id="UP000004761"/>
    </source>
</evidence>
<comment type="caution">
    <text evidence="1">The sequence shown here is derived from an EMBL/GenBank/DDBJ whole genome shotgun (WGS) entry which is preliminary data.</text>
</comment>
<sequence length="40" mass="4588">MTDTLVKNTPNIIAIQAYSINRVSLCFSIDFFQVKFFSQS</sequence>
<protein>
    <submittedName>
        <fullName evidence="1">Uncharacterized protein</fullName>
    </submittedName>
</protein>
<accession>J0AH93</accession>
<organism evidence="1 2">
    <name type="scientific">Helicobacter pylori Hp H-24</name>
    <dbReference type="NCBI Taxonomy" id="992039"/>
    <lineage>
        <taxon>Bacteria</taxon>
        <taxon>Pseudomonadati</taxon>
        <taxon>Campylobacterota</taxon>
        <taxon>Epsilonproteobacteria</taxon>
        <taxon>Campylobacterales</taxon>
        <taxon>Helicobacteraceae</taxon>
        <taxon>Helicobacter</taxon>
    </lineage>
</organism>
<dbReference type="PATRIC" id="fig|992039.3.peg.1467"/>
<dbReference type="AlphaFoldDB" id="J0AH93"/>
<evidence type="ECO:0000313" key="1">
    <source>
        <dbReference type="EMBL" id="EJB48953.1"/>
    </source>
</evidence>
<dbReference type="Proteomes" id="UP000004761">
    <property type="component" value="Unassembled WGS sequence"/>
</dbReference>